<dbReference type="SMART" id="SM00771">
    <property type="entry name" value="ZipA_C"/>
    <property type="match status" value="1"/>
</dbReference>
<dbReference type="GO" id="GO:0005886">
    <property type="term" value="C:plasma membrane"/>
    <property type="evidence" value="ECO:0007669"/>
    <property type="project" value="UniProtKB-SubCell"/>
</dbReference>
<name>A0A4R6P0Q8_9GAMM</name>
<comment type="subunit">
    <text evidence="8">Interacts with FtsZ via their C-terminal domains.</text>
</comment>
<dbReference type="Proteomes" id="UP000295531">
    <property type="component" value="Unassembled WGS sequence"/>
</dbReference>
<gene>
    <name evidence="8" type="primary">zipA</name>
    <name evidence="12" type="ORF">DEU29_11447</name>
</gene>
<dbReference type="InterPro" id="IPR007449">
    <property type="entry name" value="ZipA_FtsZ-bd_C"/>
</dbReference>
<keyword evidence="5 8" id="KW-1133">Transmembrane helix</keyword>
<feature type="compositionally biased region" description="Basic and acidic residues" evidence="10">
    <location>
        <begin position="157"/>
        <end position="170"/>
    </location>
</feature>
<comment type="subcellular location">
    <subcellularLocation>
        <location evidence="8">Cell inner membrane</location>
        <topology evidence="8">Single-pass type I membrane protein</topology>
    </subcellularLocation>
    <text evidence="8">Localizes to the Z ring in an FtsZ-dependent manner.</text>
</comment>
<feature type="region of interest" description="Disordered" evidence="10">
    <location>
        <begin position="144"/>
        <end position="195"/>
    </location>
</feature>
<keyword evidence="4 8" id="KW-0812">Transmembrane</keyword>
<keyword evidence="7 8" id="KW-0131">Cell cycle</keyword>
<dbReference type="InterPro" id="IPR036765">
    <property type="entry name" value="ZipA_FtsZ-bd_C_sf"/>
</dbReference>
<feature type="compositionally biased region" description="Polar residues" evidence="10">
    <location>
        <begin position="83"/>
        <end position="100"/>
    </location>
</feature>
<evidence type="ECO:0000256" key="8">
    <source>
        <dbReference type="HAMAP-Rule" id="MF_00509"/>
    </source>
</evidence>
<dbReference type="PANTHER" id="PTHR38685:SF1">
    <property type="entry name" value="CELL DIVISION PROTEIN ZIPA"/>
    <property type="match status" value="1"/>
</dbReference>
<evidence type="ECO:0000256" key="3">
    <source>
        <dbReference type="ARBA" id="ARBA00022618"/>
    </source>
</evidence>
<dbReference type="Gene3D" id="3.30.1400.10">
    <property type="entry name" value="ZipA, C-terminal FtsZ-binding domain"/>
    <property type="match status" value="1"/>
</dbReference>
<dbReference type="Pfam" id="PF04354">
    <property type="entry name" value="ZipA_C"/>
    <property type="match status" value="1"/>
</dbReference>
<dbReference type="PANTHER" id="PTHR38685">
    <property type="entry name" value="CELL DIVISION PROTEIN ZIPA"/>
    <property type="match status" value="1"/>
</dbReference>
<keyword evidence="13" id="KW-1185">Reference proteome</keyword>
<evidence type="ECO:0000313" key="13">
    <source>
        <dbReference type="Proteomes" id="UP000295531"/>
    </source>
</evidence>
<comment type="similarity">
    <text evidence="8 9">Belongs to the ZipA family.</text>
</comment>
<dbReference type="GO" id="GO:0032153">
    <property type="term" value="C:cell division site"/>
    <property type="evidence" value="ECO:0007669"/>
    <property type="project" value="UniProtKB-UniRule"/>
</dbReference>
<reference evidence="12 13" key="1">
    <citation type="submission" date="2019-03" db="EMBL/GenBank/DDBJ databases">
        <title>Freshwater and sediment microbial communities from various areas in North America, analyzing microbe dynamics in response to fracking.</title>
        <authorList>
            <person name="Lamendella R."/>
        </authorList>
    </citation>
    <scope>NUCLEOTIDE SEQUENCE [LARGE SCALE GENOMIC DNA]</scope>
    <source>
        <strain evidence="12 13">18_TX</strain>
    </source>
</reference>
<dbReference type="NCBIfam" id="TIGR02205">
    <property type="entry name" value="septum_zipA"/>
    <property type="match status" value="1"/>
</dbReference>
<dbReference type="InterPro" id="IPR011919">
    <property type="entry name" value="Cell_div_ZipA"/>
</dbReference>
<keyword evidence="1 8" id="KW-1003">Cell membrane</keyword>
<evidence type="ECO:0000256" key="4">
    <source>
        <dbReference type="ARBA" id="ARBA00022692"/>
    </source>
</evidence>
<evidence type="ECO:0000256" key="2">
    <source>
        <dbReference type="ARBA" id="ARBA00022519"/>
    </source>
</evidence>
<dbReference type="EMBL" id="SNXI01000014">
    <property type="protein sequence ID" value="TDP31001.1"/>
    <property type="molecule type" value="Genomic_DNA"/>
</dbReference>
<dbReference type="HAMAP" id="MF_00509">
    <property type="entry name" value="ZipA"/>
    <property type="match status" value="1"/>
</dbReference>
<feature type="compositionally biased region" description="Basic and acidic residues" evidence="10">
    <location>
        <begin position="71"/>
        <end position="81"/>
    </location>
</feature>
<dbReference type="GO" id="GO:0043093">
    <property type="term" value="P:FtsZ-dependent cytokinesis"/>
    <property type="evidence" value="ECO:0007669"/>
    <property type="project" value="UniProtKB-UniRule"/>
</dbReference>
<dbReference type="AlphaFoldDB" id="A0A4R6P0Q8"/>
<evidence type="ECO:0000256" key="7">
    <source>
        <dbReference type="ARBA" id="ARBA00023306"/>
    </source>
</evidence>
<protein>
    <recommendedName>
        <fullName evidence="8 9">Cell division protein ZipA</fullName>
    </recommendedName>
</protein>
<feature type="domain" description="ZipA C-terminal FtsZ-binding" evidence="11">
    <location>
        <begin position="196"/>
        <end position="323"/>
    </location>
</feature>
<evidence type="ECO:0000256" key="6">
    <source>
        <dbReference type="ARBA" id="ARBA00023136"/>
    </source>
</evidence>
<evidence type="ECO:0000256" key="1">
    <source>
        <dbReference type="ARBA" id="ARBA00022475"/>
    </source>
</evidence>
<evidence type="ECO:0000259" key="11">
    <source>
        <dbReference type="SMART" id="SM00771"/>
    </source>
</evidence>
<dbReference type="SUPFAM" id="SSF64383">
    <property type="entry name" value="Cell-division protein ZipA, C-terminal domain"/>
    <property type="match status" value="1"/>
</dbReference>
<feature type="region of interest" description="Disordered" evidence="10">
    <location>
        <begin position="35"/>
        <end position="103"/>
    </location>
</feature>
<keyword evidence="3 8" id="KW-0132">Cell division</keyword>
<evidence type="ECO:0000313" key="12">
    <source>
        <dbReference type="EMBL" id="TDP31001.1"/>
    </source>
</evidence>
<organism evidence="12 13">
    <name type="scientific">Idiomarina aquatica</name>
    <dbReference type="NCBI Taxonomy" id="1327752"/>
    <lineage>
        <taxon>Bacteria</taxon>
        <taxon>Pseudomonadati</taxon>
        <taxon>Pseudomonadota</taxon>
        <taxon>Gammaproteobacteria</taxon>
        <taxon>Alteromonadales</taxon>
        <taxon>Idiomarinaceae</taxon>
        <taxon>Idiomarina</taxon>
    </lineage>
</organism>
<dbReference type="OrthoDB" id="7054914at2"/>
<evidence type="ECO:0000256" key="5">
    <source>
        <dbReference type="ARBA" id="ARBA00022989"/>
    </source>
</evidence>
<evidence type="ECO:0000256" key="10">
    <source>
        <dbReference type="SAM" id="MobiDB-lite"/>
    </source>
</evidence>
<comment type="function">
    <text evidence="8 9">Essential cell division protein that stabilizes the FtsZ protofilaments by cross-linking them and that serves as a cytoplasmic membrane anchor for the Z ring. Also required for the recruitment to the septal ring of downstream cell division proteins.</text>
</comment>
<keyword evidence="2 8" id="KW-0997">Cell inner membrane</keyword>
<dbReference type="RefSeq" id="WP_133540250.1">
    <property type="nucleotide sequence ID" value="NZ_SNXI01000014.1"/>
</dbReference>
<sequence length="334" mass="36706">MSNLQITLSIVGVLLIIAIIGHGLWTMRRNSQKMTQQKEQVAAKRQRASATNAGFDDDGVGEVRVVKKREHAQPDTDDKTASTHKPNLNESKSSKVNTAPSADDEIEQMSMNLDLEDDNTPLPSMRVNKDEADALQQAEFELTANDNDEQAEAAPEPDIKAKAEPEHDPEPEPAPELEPESTAAEPTMQKSTPPPAQEVISLFVKGSVQGAVLLQMMTELGCKFGEMGIFHRYEQTSGNGPLIFSVANMFNPGTFDLDNIENFETEGVALFMTLPLDYDGQQAFNMMLNAAKKLAMEIPQGQVLDGQRQVLSRQSIQKAHQTIREFEKAQAGSV</sequence>
<evidence type="ECO:0000256" key="9">
    <source>
        <dbReference type="RuleBase" id="RU003612"/>
    </source>
</evidence>
<comment type="caution">
    <text evidence="12">The sequence shown here is derived from an EMBL/GenBank/DDBJ whole genome shotgun (WGS) entry which is preliminary data.</text>
</comment>
<dbReference type="GO" id="GO:0000917">
    <property type="term" value="P:division septum assembly"/>
    <property type="evidence" value="ECO:0007669"/>
    <property type="project" value="TreeGrafter"/>
</dbReference>
<proteinExistence type="inferred from homology"/>
<feature type="transmembrane region" description="Helical" evidence="8">
    <location>
        <begin position="6"/>
        <end position="25"/>
    </location>
</feature>
<keyword evidence="6 8" id="KW-0472">Membrane</keyword>
<accession>A0A4R6P0Q8</accession>